<dbReference type="InterPro" id="IPR006361">
    <property type="entry name" value="Uroporphyrinogen_deCO2ase_HemE"/>
</dbReference>
<evidence type="ECO:0000259" key="11">
    <source>
        <dbReference type="PROSITE" id="PS00907"/>
    </source>
</evidence>
<keyword evidence="7 10" id="KW-0210">Decarboxylase</keyword>
<keyword evidence="8 10" id="KW-0456">Lyase</keyword>
<dbReference type="FunFam" id="3.20.20.210:FF:000008">
    <property type="entry name" value="Uroporphyrinogen decarboxylase"/>
    <property type="match status" value="1"/>
</dbReference>
<reference evidence="13" key="1">
    <citation type="submission" date="2018-05" db="EMBL/GenBank/DDBJ databases">
        <title>Zavarzinia sp. HR-AS.</title>
        <authorList>
            <person name="Lee Y."/>
            <person name="Jeon C.O."/>
        </authorList>
    </citation>
    <scope>NUCLEOTIDE SEQUENCE [LARGE SCALE GENOMIC DNA]</scope>
    <source>
        <strain evidence="13">DSM 1231</strain>
    </source>
</reference>
<evidence type="ECO:0000256" key="1">
    <source>
        <dbReference type="ARBA" id="ARBA00004514"/>
    </source>
</evidence>
<dbReference type="NCBIfam" id="TIGR01464">
    <property type="entry name" value="hemE"/>
    <property type="match status" value="1"/>
</dbReference>
<evidence type="ECO:0000256" key="2">
    <source>
        <dbReference type="ARBA" id="ARBA00004804"/>
    </source>
</evidence>
<dbReference type="Proteomes" id="UP000246077">
    <property type="component" value="Unassembled WGS sequence"/>
</dbReference>
<feature type="binding site" evidence="10">
    <location>
        <begin position="30"/>
        <end position="34"/>
    </location>
    <ligand>
        <name>substrate</name>
    </ligand>
</feature>
<dbReference type="GO" id="GO:0005829">
    <property type="term" value="C:cytosol"/>
    <property type="evidence" value="ECO:0007669"/>
    <property type="project" value="UniProtKB-SubCell"/>
</dbReference>
<keyword evidence="13" id="KW-1185">Reference proteome</keyword>
<comment type="subcellular location">
    <subcellularLocation>
        <location evidence="1">Cytoplasm</location>
        <location evidence="1">Cytosol</location>
    </subcellularLocation>
</comment>
<feature type="domain" description="Uroporphyrinogen decarboxylase (URO-D)" evidence="11">
    <location>
        <begin position="144"/>
        <end position="160"/>
    </location>
</feature>
<keyword evidence="6 10" id="KW-0963">Cytoplasm</keyword>
<dbReference type="UniPathway" id="UPA00251">
    <property type="reaction ID" value="UER00321"/>
</dbReference>
<comment type="function">
    <text evidence="10">Catalyzes the decarboxylation of four acetate groups of uroporphyrinogen-III to yield coproporphyrinogen-III.</text>
</comment>
<evidence type="ECO:0000256" key="9">
    <source>
        <dbReference type="ARBA" id="ARBA00023244"/>
    </source>
</evidence>
<name>A0A317E258_9PROT</name>
<dbReference type="PANTHER" id="PTHR21091:SF169">
    <property type="entry name" value="UROPORPHYRINOGEN DECARBOXYLASE"/>
    <property type="match status" value="1"/>
</dbReference>
<evidence type="ECO:0000256" key="4">
    <source>
        <dbReference type="ARBA" id="ARBA00011738"/>
    </source>
</evidence>
<dbReference type="Gene3D" id="3.20.20.210">
    <property type="match status" value="1"/>
</dbReference>
<evidence type="ECO:0000313" key="12">
    <source>
        <dbReference type="EMBL" id="PWR21069.1"/>
    </source>
</evidence>
<dbReference type="InterPro" id="IPR000257">
    <property type="entry name" value="Uroporphyrinogen_deCOase"/>
</dbReference>
<dbReference type="AlphaFoldDB" id="A0A317E258"/>
<comment type="subunit">
    <text evidence="4 10">Homodimer.</text>
</comment>
<dbReference type="PROSITE" id="PS00907">
    <property type="entry name" value="UROD_2"/>
    <property type="match status" value="1"/>
</dbReference>
<dbReference type="GO" id="GO:0004853">
    <property type="term" value="F:uroporphyrinogen decarboxylase activity"/>
    <property type="evidence" value="ECO:0007669"/>
    <property type="project" value="UniProtKB-UniRule"/>
</dbReference>
<dbReference type="EC" id="4.1.1.37" evidence="5 10"/>
<dbReference type="SUPFAM" id="SSF51726">
    <property type="entry name" value="UROD/MetE-like"/>
    <property type="match status" value="1"/>
</dbReference>
<dbReference type="GO" id="GO:0019353">
    <property type="term" value="P:protoporphyrinogen IX biosynthetic process from glutamate"/>
    <property type="evidence" value="ECO:0007669"/>
    <property type="project" value="TreeGrafter"/>
</dbReference>
<keyword evidence="9 10" id="KW-0627">Porphyrin biosynthesis</keyword>
<dbReference type="Pfam" id="PF01208">
    <property type="entry name" value="URO-D"/>
    <property type="match status" value="1"/>
</dbReference>
<dbReference type="OrthoDB" id="9806656at2"/>
<gene>
    <name evidence="10" type="primary">hemE</name>
    <name evidence="12" type="ORF">DKG75_11710</name>
</gene>
<dbReference type="EMBL" id="QGLF01000003">
    <property type="protein sequence ID" value="PWR21069.1"/>
    <property type="molecule type" value="Genomic_DNA"/>
</dbReference>
<comment type="similarity">
    <text evidence="3 10">Belongs to the uroporphyrinogen decarboxylase family.</text>
</comment>
<accession>A0A317E258</accession>
<comment type="caution">
    <text evidence="10">Lacks conserved residue(s) required for the propagation of feature annotation.</text>
</comment>
<evidence type="ECO:0000256" key="6">
    <source>
        <dbReference type="ARBA" id="ARBA00022490"/>
    </source>
</evidence>
<feature type="binding site" evidence="10">
    <location>
        <position position="327"/>
    </location>
    <ligand>
        <name>substrate</name>
    </ligand>
</feature>
<feature type="binding site" evidence="10">
    <location>
        <position position="80"/>
    </location>
    <ligand>
        <name>substrate</name>
    </ligand>
</feature>
<feature type="binding site" evidence="10">
    <location>
        <position position="156"/>
    </location>
    <ligand>
        <name>substrate</name>
    </ligand>
</feature>
<comment type="catalytic activity">
    <reaction evidence="10">
        <text>uroporphyrinogen III + 4 H(+) = coproporphyrinogen III + 4 CO2</text>
        <dbReference type="Rhea" id="RHEA:19865"/>
        <dbReference type="ChEBI" id="CHEBI:15378"/>
        <dbReference type="ChEBI" id="CHEBI:16526"/>
        <dbReference type="ChEBI" id="CHEBI:57308"/>
        <dbReference type="ChEBI" id="CHEBI:57309"/>
        <dbReference type="EC" id="4.1.1.37"/>
    </reaction>
</comment>
<proteinExistence type="inferred from homology"/>
<evidence type="ECO:0000313" key="13">
    <source>
        <dbReference type="Proteomes" id="UP000246077"/>
    </source>
</evidence>
<dbReference type="InterPro" id="IPR038071">
    <property type="entry name" value="UROD/MetE-like_sf"/>
</dbReference>
<feature type="binding site" evidence="10">
    <location>
        <position position="211"/>
    </location>
    <ligand>
        <name>substrate</name>
    </ligand>
</feature>
<comment type="pathway">
    <text evidence="2 10">Porphyrin-containing compound metabolism; protoporphyrin-IX biosynthesis; coproporphyrinogen-III from 5-aminolevulinate: step 4/4.</text>
</comment>
<dbReference type="CDD" id="cd00717">
    <property type="entry name" value="URO-D"/>
    <property type="match status" value="1"/>
</dbReference>
<organism evidence="12 13">
    <name type="scientific">Zavarzinia compransoris</name>
    <dbReference type="NCBI Taxonomy" id="1264899"/>
    <lineage>
        <taxon>Bacteria</taxon>
        <taxon>Pseudomonadati</taxon>
        <taxon>Pseudomonadota</taxon>
        <taxon>Alphaproteobacteria</taxon>
        <taxon>Rhodospirillales</taxon>
        <taxon>Zavarziniaceae</taxon>
        <taxon>Zavarzinia</taxon>
    </lineage>
</organism>
<evidence type="ECO:0000256" key="7">
    <source>
        <dbReference type="ARBA" id="ARBA00022793"/>
    </source>
</evidence>
<dbReference type="PANTHER" id="PTHR21091">
    <property type="entry name" value="METHYLTETRAHYDROFOLATE:HOMOCYSTEINE METHYLTRANSFERASE RELATED"/>
    <property type="match status" value="1"/>
</dbReference>
<protein>
    <recommendedName>
        <fullName evidence="5 10">Uroporphyrinogen decarboxylase</fullName>
        <shortName evidence="10">UPD</shortName>
        <shortName evidence="10">URO-D</shortName>
        <ecNumber evidence="5 10">4.1.1.37</ecNumber>
    </recommendedName>
</protein>
<evidence type="ECO:0000256" key="8">
    <source>
        <dbReference type="ARBA" id="ARBA00023239"/>
    </source>
</evidence>
<comment type="caution">
    <text evidence="12">The sequence shown here is derived from an EMBL/GenBank/DDBJ whole genome shotgun (WGS) entry which is preliminary data.</text>
</comment>
<evidence type="ECO:0000256" key="5">
    <source>
        <dbReference type="ARBA" id="ARBA00012288"/>
    </source>
</evidence>
<dbReference type="RefSeq" id="WP_109921712.1">
    <property type="nucleotide sequence ID" value="NZ_QGLF01000003.1"/>
</dbReference>
<sequence length="350" mass="38240">MVEPLSVTRKRFLKALKGEAVDRPPFWIMRQAGRYLPEYRAVRATTKNFVSFCLDSEKACAVTLQPIERYGMDAAILFSDILIVPHGLGQNVRFVEGEGPRLDPVTDAGGLARLTRDGFDARVSAVYETVRLLAKRLPEDVALIGFAGAPWTVATYMVAGQGGNEQKAARLWAYRDPEGFQRLIDLVTEATIDYLAAQVEAGAEALQIFDTWAGSLPEHELARWVFAPIARIRAALRARFPHVPVIGFAKGIGPALPRLAAATGVEAVGVDAGVPLAFVRDHVQPTATVQGNMDPLLVVAGGKAMHDRIEETLRTLGPDRFVFNLGHGVVPETPPEHVAALARQIREWRP</sequence>
<evidence type="ECO:0000256" key="3">
    <source>
        <dbReference type="ARBA" id="ARBA00009935"/>
    </source>
</evidence>
<dbReference type="HAMAP" id="MF_00218">
    <property type="entry name" value="URO_D"/>
    <property type="match status" value="1"/>
</dbReference>
<feature type="site" description="Transition state stabilizer" evidence="10">
    <location>
        <position position="80"/>
    </location>
</feature>
<evidence type="ECO:0000256" key="10">
    <source>
        <dbReference type="HAMAP-Rule" id="MF_00218"/>
    </source>
</evidence>